<dbReference type="GeneID" id="29829932"/>
<dbReference type="EMBL" id="CP016070">
    <property type="protein sequence ID" value="AOW81105.1"/>
    <property type="molecule type" value="Genomic_DNA"/>
</dbReference>
<evidence type="ECO:0000313" key="1">
    <source>
        <dbReference type="EMBL" id="AOW81105.1"/>
    </source>
</evidence>
<proteinExistence type="predicted"/>
<organism evidence="1 2">
    <name type="scientific">Halodesulfurarchaeum formicicum</name>
    <dbReference type="NCBI Taxonomy" id="1873524"/>
    <lineage>
        <taxon>Archaea</taxon>
        <taxon>Methanobacteriati</taxon>
        <taxon>Methanobacteriota</taxon>
        <taxon>Stenosarchaea group</taxon>
        <taxon>Halobacteria</taxon>
        <taxon>Halobacteriales</taxon>
        <taxon>Halobacteriaceae</taxon>
        <taxon>Halodesulfurarchaeum</taxon>
    </lineage>
</organism>
<gene>
    <name evidence="1" type="ORF">HTSR_1943</name>
</gene>
<name>A0A1D8S6Y1_9EURY</name>
<dbReference type="AlphaFoldDB" id="A0A1D8S6Y1"/>
<accession>A0A1D8S6Y1</accession>
<dbReference type="KEGG" id="halh:HTSR_1943"/>
<sequence length="237" mass="25584">MLDSGPFTVNLATIGIDDSQFKTVTDTLGKAAFGADGATGFEIEGVESDRVTARLLRSRPVEIQSYDTDAGALVEEEVQTVESIPFRLDFDRQRLEVFSNGRDTRAVASAIQQQIDLGQAPVQLELDLAGVYEAATEIDWDVSVSSLQVRNLAIDEQATGSYRMAIPEDSQADSYIADYAGDISYLGTTFERAGSAVSVGFYESGSIRFFSASDANAELWETIGTEIQAHGATVEKP</sequence>
<evidence type="ECO:0000313" key="2">
    <source>
        <dbReference type="Proteomes" id="UP000185608"/>
    </source>
</evidence>
<dbReference type="Proteomes" id="UP000185608">
    <property type="component" value="Chromosome"/>
</dbReference>
<reference evidence="1 2" key="1">
    <citation type="submission" date="2016-06" db="EMBL/GenBank/DDBJ databases">
        <title>Discovery of anaerobic lithoheterotrophic haloarchaeon capable of sulfur respiration by hydrogen and formate.</title>
        <authorList>
            <person name="Sorokin D.Y."/>
            <person name="Kublanov I.V."/>
            <person name="Roman P."/>
            <person name="Sinninghe Damste J.S."/>
            <person name="Golyshin P.N."/>
            <person name="Rojo D."/>
            <person name="Ciordia S."/>
            <person name="Mena Md.C."/>
            <person name="Ferrer M."/>
            <person name="Smedile F."/>
            <person name="Messina E."/>
            <person name="La Cono V."/>
            <person name="Yakimov M.M."/>
        </authorList>
    </citation>
    <scope>NUCLEOTIDE SEQUENCE [LARGE SCALE GENOMIC DNA]</scope>
    <source>
        <strain evidence="1 2">HTSR1</strain>
    </source>
</reference>
<dbReference type="RefSeq" id="WP_070365753.1">
    <property type="nucleotide sequence ID" value="NZ_CP016070.1"/>
</dbReference>
<protein>
    <submittedName>
        <fullName evidence="1">Uncharacterized protein</fullName>
    </submittedName>
</protein>